<keyword evidence="2" id="KW-0378">Hydrolase</keyword>
<dbReference type="PROSITE" id="PS00491">
    <property type="entry name" value="PROLINE_PEPTIDASE"/>
    <property type="match status" value="1"/>
</dbReference>
<comment type="caution">
    <text evidence="6">The sequence shown here is derived from an EMBL/GenBank/DDBJ whole genome shotgun (WGS) entry which is preliminary data.</text>
</comment>
<sequence length="394" mass="42260">MSRDLSRLDSFLADAGFDGYLVADDGEDSDQRYLAGFDAPDEFVTLRADGETHLLVSGLEYGRATKEAEADHVVRYSDYDWAEKVEQFGREEARIRMLAEFVADCGAGASDLSVPASFPLGTADPLRKRDLSLTPETDEVVTEIRATKTDEEVAAIREAQRANESAMARAEELLRAASVAEDGTLRHEGEVLTSERVAEAIEVTLLREGCALDETIVACGSDAADPHDRGSGPLVAGEAIIVDIFPRSKATGYHSDMTRTFVKGEASAEIESWFDVTDEAREAALAAVEPGVTGAAVHDAVCDVYESAGHPTLRSDHTTETGFIHSTGHGVGLDVHELPRVSPGGGELKPGHVITIEPGLYDPAVGGVRIEDIVVVTDDGHENLVEYPVELVVE</sequence>
<comment type="similarity">
    <text evidence="3">Belongs to the peptidase M24B family.</text>
</comment>
<evidence type="ECO:0000256" key="3">
    <source>
        <dbReference type="RuleBase" id="RU000590"/>
    </source>
</evidence>
<keyword evidence="1 3" id="KW-0479">Metal-binding</keyword>
<dbReference type="GO" id="GO:0016787">
    <property type="term" value="F:hydrolase activity"/>
    <property type="evidence" value="ECO:0007669"/>
    <property type="project" value="UniProtKB-KW"/>
</dbReference>
<dbReference type="Pfam" id="PF00557">
    <property type="entry name" value="Peptidase_M24"/>
    <property type="match status" value="1"/>
</dbReference>
<dbReference type="RefSeq" id="WP_227228879.1">
    <property type="nucleotide sequence ID" value="NZ_JAJCVJ010000001.1"/>
</dbReference>
<dbReference type="Proteomes" id="UP001596201">
    <property type="component" value="Unassembled WGS sequence"/>
</dbReference>
<evidence type="ECO:0000259" key="5">
    <source>
        <dbReference type="Pfam" id="PF01321"/>
    </source>
</evidence>
<evidence type="ECO:0000256" key="2">
    <source>
        <dbReference type="ARBA" id="ARBA00022801"/>
    </source>
</evidence>
<dbReference type="InterPro" id="IPR029149">
    <property type="entry name" value="Creatin/AminoP/Spt16_N"/>
</dbReference>
<protein>
    <submittedName>
        <fullName evidence="6">M24 family metallopeptidase</fullName>
    </submittedName>
</protein>
<dbReference type="PANTHER" id="PTHR46112:SF2">
    <property type="entry name" value="XAA-PRO AMINOPEPTIDASE P-RELATED"/>
    <property type="match status" value="1"/>
</dbReference>
<feature type="domain" description="Peptidase M24" evidence="4">
    <location>
        <begin position="155"/>
        <end position="378"/>
    </location>
</feature>
<name>A0ABD5R7D6_9EURY</name>
<dbReference type="AlphaFoldDB" id="A0ABD5R7D6"/>
<evidence type="ECO:0000313" key="7">
    <source>
        <dbReference type="Proteomes" id="UP001596201"/>
    </source>
</evidence>
<evidence type="ECO:0000259" key="4">
    <source>
        <dbReference type="Pfam" id="PF00557"/>
    </source>
</evidence>
<proteinExistence type="inferred from homology"/>
<dbReference type="InterPro" id="IPR000994">
    <property type="entry name" value="Pept_M24"/>
</dbReference>
<keyword evidence="7" id="KW-1185">Reference proteome</keyword>
<accession>A0ABD5R7D6</accession>
<dbReference type="Gene3D" id="3.40.350.10">
    <property type="entry name" value="Creatinase/prolidase N-terminal domain"/>
    <property type="match status" value="1"/>
</dbReference>
<dbReference type="InterPro" id="IPR036005">
    <property type="entry name" value="Creatinase/aminopeptidase-like"/>
</dbReference>
<evidence type="ECO:0000313" key="6">
    <source>
        <dbReference type="EMBL" id="MFC5365813.1"/>
    </source>
</evidence>
<evidence type="ECO:0000256" key="1">
    <source>
        <dbReference type="ARBA" id="ARBA00022723"/>
    </source>
</evidence>
<dbReference type="InterPro" id="IPR050659">
    <property type="entry name" value="Peptidase_M24B"/>
</dbReference>
<dbReference type="InterPro" id="IPR000587">
    <property type="entry name" value="Creatinase_N"/>
</dbReference>
<dbReference type="Pfam" id="PF01321">
    <property type="entry name" value="Creatinase_N"/>
    <property type="match status" value="1"/>
</dbReference>
<dbReference type="EMBL" id="JBHSKX010000001">
    <property type="protein sequence ID" value="MFC5365813.1"/>
    <property type="molecule type" value="Genomic_DNA"/>
</dbReference>
<gene>
    <name evidence="6" type="ORF">ACFPJ5_02605</name>
</gene>
<feature type="domain" description="Creatinase N-terminal" evidence="5">
    <location>
        <begin position="5"/>
        <end position="86"/>
    </location>
</feature>
<dbReference type="PANTHER" id="PTHR46112">
    <property type="entry name" value="AMINOPEPTIDASE"/>
    <property type="match status" value="1"/>
</dbReference>
<dbReference type="SUPFAM" id="SSF53092">
    <property type="entry name" value="Creatinase/prolidase N-terminal domain"/>
    <property type="match status" value="1"/>
</dbReference>
<dbReference type="InterPro" id="IPR001131">
    <property type="entry name" value="Peptidase_M24B_aminopep-P_CS"/>
</dbReference>
<dbReference type="GO" id="GO:0046872">
    <property type="term" value="F:metal ion binding"/>
    <property type="evidence" value="ECO:0007669"/>
    <property type="project" value="UniProtKB-KW"/>
</dbReference>
<reference evidence="6 7" key="1">
    <citation type="journal article" date="2019" name="Int. J. Syst. Evol. Microbiol.">
        <title>The Global Catalogue of Microorganisms (GCM) 10K type strain sequencing project: providing services to taxonomists for standard genome sequencing and annotation.</title>
        <authorList>
            <consortium name="The Broad Institute Genomics Platform"/>
            <consortium name="The Broad Institute Genome Sequencing Center for Infectious Disease"/>
            <person name="Wu L."/>
            <person name="Ma J."/>
        </authorList>
    </citation>
    <scope>NUCLEOTIDE SEQUENCE [LARGE SCALE GENOMIC DNA]</scope>
    <source>
        <strain evidence="6 7">CGMCC 1.12237</strain>
    </source>
</reference>
<dbReference type="Gene3D" id="3.90.230.10">
    <property type="entry name" value="Creatinase/methionine aminopeptidase superfamily"/>
    <property type="match status" value="1"/>
</dbReference>
<organism evidence="6 7">
    <name type="scientific">Salinirubrum litoreum</name>
    <dbReference type="NCBI Taxonomy" id="1126234"/>
    <lineage>
        <taxon>Archaea</taxon>
        <taxon>Methanobacteriati</taxon>
        <taxon>Methanobacteriota</taxon>
        <taxon>Stenosarchaea group</taxon>
        <taxon>Halobacteria</taxon>
        <taxon>Halobacteriales</taxon>
        <taxon>Haloferacaceae</taxon>
        <taxon>Salinirubrum</taxon>
    </lineage>
</organism>
<dbReference type="SUPFAM" id="SSF55920">
    <property type="entry name" value="Creatinase/aminopeptidase"/>
    <property type="match status" value="1"/>
</dbReference>